<gene>
    <name evidence="2" type="ORF">C7M84_002039</name>
</gene>
<dbReference type="InterPro" id="IPR038717">
    <property type="entry name" value="Tc1-like_DDE_dom"/>
</dbReference>
<dbReference type="InterPro" id="IPR036397">
    <property type="entry name" value="RNaseH_sf"/>
</dbReference>
<feature type="domain" description="Tc1-like transposase DDE" evidence="1">
    <location>
        <begin position="22"/>
        <end position="125"/>
    </location>
</feature>
<evidence type="ECO:0000313" key="2">
    <source>
        <dbReference type="EMBL" id="ROT79229.1"/>
    </source>
</evidence>
<comment type="caution">
    <text evidence="2">The sequence shown here is derived from an EMBL/GenBank/DDBJ whole genome shotgun (WGS) entry which is preliminary data.</text>
</comment>
<reference evidence="2 3" key="2">
    <citation type="submission" date="2019-01" db="EMBL/GenBank/DDBJ databases">
        <title>The decoding of complex shrimp genome reveals the adaptation for benthos swimmer, frequently molting mechanism and breeding impact on genome.</title>
        <authorList>
            <person name="Sun Y."/>
            <person name="Gao Y."/>
            <person name="Yu Y."/>
        </authorList>
    </citation>
    <scope>NUCLEOTIDE SEQUENCE [LARGE SCALE GENOMIC DNA]</scope>
    <source>
        <tissue evidence="2">Muscle</tissue>
    </source>
</reference>
<dbReference type="AlphaFoldDB" id="A0A423TS07"/>
<evidence type="ECO:0000259" key="1">
    <source>
        <dbReference type="Pfam" id="PF13358"/>
    </source>
</evidence>
<name>A0A423TS07_PENVA</name>
<proteinExistence type="predicted"/>
<organism evidence="2 3">
    <name type="scientific">Penaeus vannamei</name>
    <name type="common">Whiteleg shrimp</name>
    <name type="synonym">Litopenaeus vannamei</name>
    <dbReference type="NCBI Taxonomy" id="6689"/>
    <lineage>
        <taxon>Eukaryota</taxon>
        <taxon>Metazoa</taxon>
        <taxon>Ecdysozoa</taxon>
        <taxon>Arthropoda</taxon>
        <taxon>Crustacea</taxon>
        <taxon>Multicrustacea</taxon>
        <taxon>Malacostraca</taxon>
        <taxon>Eumalacostraca</taxon>
        <taxon>Eucarida</taxon>
        <taxon>Decapoda</taxon>
        <taxon>Dendrobranchiata</taxon>
        <taxon>Penaeoidea</taxon>
        <taxon>Penaeidae</taxon>
        <taxon>Penaeus</taxon>
    </lineage>
</organism>
<reference evidence="2 3" key="1">
    <citation type="submission" date="2018-04" db="EMBL/GenBank/DDBJ databases">
        <authorList>
            <person name="Zhang X."/>
            <person name="Yuan J."/>
            <person name="Li F."/>
            <person name="Xiang J."/>
        </authorList>
    </citation>
    <scope>NUCLEOTIDE SEQUENCE [LARGE SCALE GENOMIC DNA]</scope>
    <source>
        <tissue evidence="2">Muscle</tissue>
    </source>
</reference>
<keyword evidence="3" id="KW-1185">Reference proteome</keyword>
<sequence>MSGDASAQDTMLATFRREQGAGGVSYWGWMSSYGPGELVRVNGTLNAREYILILEDVMLPTVRAMAIPEGESIIFVQNRSRIHTAHIVTEWLSRHPEIQVMDWPVKGCDINPIENLWGIMKQEIIMGPERTCDAIDRSVREVWESVRRRPNVCERPCRPASMR</sequence>
<accession>A0A423TS07</accession>
<protein>
    <recommendedName>
        <fullName evidence="1">Tc1-like transposase DDE domain-containing protein</fullName>
    </recommendedName>
</protein>
<dbReference type="EMBL" id="QCYY01001270">
    <property type="protein sequence ID" value="ROT79229.1"/>
    <property type="molecule type" value="Genomic_DNA"/>
</dbReference>
<dbReference type="Gene3D" id="3.30.420.10">
    <property type="entry name" value="Ribonuclease H-like superfamily/Ribonuclease H"/>
    <property type="match status" value="1"/>
</dbReference>
<dbReference type="Pfam" id="PF13358">
    <property type="entry name" value="DDE_3"/>
    <property type="match status" value="1"/>
</dbReference>
<dbReference type="GO" id="GO:0003676">
    <property type="term" value="F:nucleic acid binding"/>
    <property type="evidence" value="ECO:0007669"/>
    <property type="project" value="InterPro"/>
</dbReference>
<dbReference type="Proteomes" id="UP000283509">
    <property type="component" value="Unassembled WGS sequence"/>
</dbReference>
<evidence type="ECO:0000313" key="3">
    <source>
        <dbReference type="Proteomes" id="UP000283509"/>
    </source>
</evidence>